<comment type="caution">
    <text evidence="1">The sequence shown here is derived from an EMBL/GenBank/DDBJ whole genome shotgun (WGS) entry which is preliminary data.</text>
</comment>
<dbReference type="AlphaFoldDB" id="A0AAD9KL24"/>
<organism evidence="1 2">
    <name type="scientific">Ridgeia piscesae</name>
    <name type="common">Tubeworm</name>
    <dbReference type="NCBI Taxonomy" id="27915"/>
    <lineage>
        <taxon>Eukaryota</taxon>
        <taxon>Metazoa</taxon>
        <taxon>Spiralia</taxon>
        <taxon>Lophotrochozoa</taxon>
        <taxon>Annelida</taxon>
        <taxon>Polychaeta</taxon>
        <taxon>Sedentaria</taxon>
        <taxon>Canalipalpata</taxon>
        <taxon>Sabellida</taxon>
        <taxon>Siboglinidae</taxon>
        <taxon>Ridgeia</taxon>
    </lineage>
</organism>
<dbReference type="Proteomes" id="UP001209878">
    <property type="component" value="Unassembled WGS sequence"/>
</dbReference>
<protein>
    <submittedName>
        <fullName evidence="1">Uncharacterized protein</fullName>
    </submittedName>
</protein>
<keyword evidence="2" id="KW-1185">Reference proteome</keyword>
<dbReference type="EMBL" id="JAODUO010000885">
    <property type="protein sequence ID" value="KAK2173307.1"/>
    <property type="molecule type" value="Genomic_DNA"/>
</dbReference>
<gene>
    <name evidence="1" type="ORF">NP493_886g01031</name>
</gene>
<accession>A0AAD9KL24</accession>
<name>A0AAD9KL24_RIDPI</name>
<proteinExistence type="predicted"/>
<reference evidence="1" key="1">
    <citation type="journal article" date="2023" name="Mol. Biol. Evol.">
        <title>Third-Generation Sequencing Reveals the Adaptive Role of the Epigenome in Three Deep-Sea Polychaetes.</title>
        <authorList>
            <person name="Perez M."/>
            <person name="Aroh O."/>
            <person name="Sun Y."/>
            <person name="Lan Y."/>
            <person name="Juniper S.K."/>
            <person name="Young C.R."/>
            <person name="Angers B."/>
            <person name="Qian P.Y."/>
        </authorList>
    </citation>
    <scope>NUCLEOTIDE SEQUENCE</scope>
    <source>
        <strain evidence="1">R07B-5</strain>
    </source>
</reference>
<evidence type="ECO:0000313" key="2">
    <source>
        <dbReference type="Proteomes" id="UP001209878"/>
    </source>
</evidence>
<evidence type="ECO:0000313" key="1">
    <source>
        <dbReference type="EMBL" id="KAK2173307.1"/>
    </source>
</evidence>
<sequence length="382" mass="41594">MCQGVQALVSHETVVLTIQERHLALETSITQRLKWAAGANPSLSATLQQFEEALAANNVVLQAEAALATDAITLCNAILHFEALRTRTPEALTADASFLALINRCDECCQLVESCNSSVSELEESLMLNKLVPPSEKITPELIETLLTYIGEQITELNGSLDRLRSTCSSTKEGVRGQVGSIRSILTTHHKLMSDVRSILKSMAKQEEQDHSSEPLPGSVCEYVITYKTFSENFTSVLKQVMTDDITASVLSEIDAMAGTLSAQINRIYDDLVKFAPPLVVDNIQGPLSFTTVLKKSVDAAVSLPAVSPKKMSTFQRPDVQTVTPATPVSVGSPQTAPVNVGTPVVRKQEKVTRDPRTGKARVDLVVVMVYVVIKRGWILYL</sequence>